<evidence type="ECO:0000256" key="2">
    <source>
        <dbReference type="ARBA" id="ARBA00017846"/>
    </source>
</evidence>
<keyword evidence="5 15" id="KW-0378">Hydrolase</keyword>
<proteinExistence type="inferred from homology"/>
<organism evidence="18 19">
    <name type="scientific">Candidatus Uhrbacteria bacterium CG_4_9_14_3_um_filter_50_9</name>
    <dbReference type="NCBI Taxonomy" id="1975035"/>
    <lineage>
        <taxon>Bacteria</taxon>
        <taxon>Candidatus Uhriibacteriota</taxon>
    </lineage>
</organism>
<dbReference type="Proteomes" id="UP000229385">
    <property type="component" value="Unassembled WGS sequence"/>
</dbReference>
<keyword evidence="6 15" id="KW-0347">Helicase</keyword>
<dbReference type="InterPro" id="IPR014001">
    <property type="entry name" value="Helicase_ATP-bd"/>
</dbReference>
<feature type="domain" description="Helicase ATP-binding" evidence="16">
    <location>
        <begin position="272"/>
        <end position="435"/>
    </location>
</feature>
<dbReference type="SMART" id="SM00487">
    <property type="entry name" value="DEXDc"/>
    <property type="match status" value="1"/>
</dbReference>
<dbReference type="InterPro" id="IPR004609">
    <property type="entry name" value="ATP-dep_DNA_helicase_RecG"/>
</dbReference>
<evidence type="ECO:0000256" key="12">
    <source>
        <dbReference type="ARBA" id="ARBA00034617"/>
    </source>
</evidence>
<dbReference type="GO" id="GO:0003677">
    <property type="term" value="F:DNA binding"/>
    <property type="evidence" value="ECO:0007669"/>
    <property type="project" value="UniProtKB-KW"/>
</dbReference>
<feature type="domain" description="Helicase C-terminal" evidence="17">
    <location>
        <begin position="468"/>
        <end position="615"/>
    </location>
</feature>
<dbReference type="NCBIfam" id="TIGR00643">
    <property type="entry name" value="recG"/>
    <property type="match status" value="1"/>
</dbReference>
<dbReference type="InterPro" id="IPR047112">
    <property type="entry name" value="RecG/Mfd"/>
</dbReference>
<evidence type="ECO:0000256" key="7">
    <source>
        <dbReference type="ARBA" id="ARBA00022840"/>
    </source>
</evidence>
<evidence type="ECO:0000259" key="17">
    <source>
        <dbReference type="PROSITE" id="PS51194"/>
    </source>
</evidence>
<keyword evidence="7 15" id="KW-0067">ATP-binding</keyword>
<dbReference type="Pfam" id="PF19833">
    <property type="entry name" value="RecG_dom3_C"/>
    <property type="match status" value="1"/>
</dbReference>
<dbReference type="InterPro" id="IPR011545">
    <property type="entry name" value="DEAD/DEAH_box_helicase_dom"/>
</dbReference>
<dbReference type="GO" id="GO:0006310">
    <property type="term" value="P:DNA recombination"/>
    <property type="evidence" value="ECO:0007669"/>
    <property type="project" value="UniProtKB-UniRule"/>
</dbReference>
<dbReference type="SUPFAM" id="SSF50249">
    <property type="entry name" value="Nucleic acid-binding proteins"/>
    <property type="match status" value="1"/>
</dbReference>
<evidence type="ECO:0000256" key="4">
    <source>
        <dbReference type="ARBA" id="ARBA00022763"/>
    </source>
</evidence>
<evidence type="ECO:0000256" key="1">
    <source>
        <dbReference type="ARBA" id="ARBA00007504"/>
    </source>
</evidence>
<evidence type="ECO:0000256" key="5">
    <source>
        <dbReference type="ARBA" id="ARBA00022801"/>
    </source>
</evidence>
<comment type="catalytic activity">
    <reaction evidence="14 15">
        <text>ATP + H2O = ADP + phosphate + H(+)</text>
        <dbReference type="Rhea" id="RHEA:13065"/>
        <dbReference type="ChEBI" id="CHEBI:15377"/>
        <dbReference type="ChEBI" id="CHEBI:15378"/>
        <dbReference type="ChEBI" id="CHEBI:30616"/>
        <dbReference type="ChEBI" id="CHEBI:43474"/>
        <dbReference type="ChEBI" id="CHEBI:456216"/>
        <dbReference type="EC" id="5.6.2.4"/>
    </reaction>
</comment>
<reference evidence="19" key="1">
    <citation type="submission" date="2017-09" db="EMBL/GenBank/DDBJ databases">
        <title>Depth-based differentiation of microbial function through sediment-hosted aquifers and enrichment of novel symbionts in the deep terrestrial subsurface.</title>
        <authorList>
            <person name="Probst A.J."/>
            <person name="Ladd B."/>
            <person name="Jarett J.K."/>
            <person name="Geller-Mcgrath D.E."/>
            <person name="Sieber C.M.K."/>
            <person name="Emerson J.B."/>
            <person name="Anantharaman K."/>
            <person name="Thomas B.C."/>
            <person name="Malmstrom R."/>
            <person name="Stieglmeier M."/>
            <person name="Klingl A."/>
            <person name="Woyke T."/>
            <person name="Ryan C.M."/>
            <person name="Banfield J.F."/>
        </authorList>
    </citation>
    <scope>NUCLEOTIDE SEQUENCE [LARGE SCALE GENOMIC DNA]</scope>
</reference>
<evidence type="ECO:0000313" key="18">
    <source>
        <dbReference type="EMBL" id="PJA45131.1"/>
    </source>
</evidence>
<protein>
    <recommendedName>
        <fullName evidence="2 15">ATP-dependent DNA helicase RecG</fullName>
        <ecNumber evidence="13 15">5.6.2.4</ecNumber>
    </recommendedName>
</protein>
<dbReference type="GO" id="GO:0005524">
    <property type="term" value="F:ATP binding"/>
    <property type="evidence" value="ECO:0007669"/>
    <property type="project" value="UniProtKB-KW"/>
</dbReference>
<dbReference type="GO" id="GO:0043138">
    <property type="term" value="F:3'-5' DNA helicase activity"/>
    <property type="evidence" value="ECO:0007669"/>
    <property type="project" value="UniProtKB-EC"/>
</dbReference>
<dbReference type="NCBIfam" id="NF008168">
    <property type="entry name" value="PRK10917.2-2"/>
    <property type="match status" value="1"/>
</dbReference>
<sequence length="681" mass="74810">MAIHLGSSVSELPGIGGKAVTDLKNLGVTSVRDLLWYVPFRYDDFSVIRGAGEVRAGETVTVIGTVQSIRSRPAKSRNLKIIDGIIQDETGELKVTWFNQSYLEQSLPPGTKVSVAGEVNNKYGLSMTNPVIEKHQVGVHTGRIVPVYGLTGSLTMKRLRSAMNVALPAASEFPDWMPGDIVSTERLPSLPQALKAIHFPDSRKDLETAIERLKFDELFLHQLMFAHVRSERAFKRAAEIELNEVFLKAFVGGLPFTLTSAQKKAVWEIVQDMAKPHPMNRLLEGDVGSGKTVVSAAAAASVLRVGQRVVYLAPTEILATQQHQAFVKFLNQPVALLTRSQQKLGEEEVSKSDLIEQINTGNVQCIVGTHALLQEKVQLGDIGLIIIDEQHRFGVEQRHALLDHDPAPHLLSMTATPIPRSLALTVYGDLELSILNEMPAGRKPVATAVVPHHQQEGMWSHVRAQVKEGRQVFVVCPLIDPSDKLGAKSVAEVAKDLKKGPLKDVTIGVLHGRLKSDEKEQAITDFRDNKIDVLVSTTVVEVGVDIPNASVMVIVGAERFGLAQLHQLRGRVGRSDIQSYCYLLPGEMLTGNGESRLKAMEETVDGFKLAEKDLELRGPGNVFGNAQSGFPDFQLATPADVDLMKKARDYTVELLEQDPHLEGHPLVAERIEREFEAVHLE</sequence>
<keyword evidence="9 15" id="KW-0233">DNA recombination</keyword>
<dbReference type="GO" id="GO:0006281">
    <property type="term" value="P:DNA repair"/>
    <property type="evidence" value="ECO:0007669"/>
    <property type="project" value="UniProtKB-UniRule"/>
</dbReference>
<evidence type="ECO:0000256" key="9">
    <source>
        <dbReference type="ARBA" id="ARBA00023172"/>
    </source>
</evidence>
<evidence type="ECO:0000256" key="15">
    <source>
        <dbReference type="RuleBase" id="RU363016"/>
    </source>
</evidence>
<evidence type="ECO:0000256" key="11">
    <source>
        <dbReference type="ARBA" id="ARBA00023235"/>
    </source>
</evidence>
<comment type="function">
    <text evidence="15">Plays a critical role in recombination and DNA repair. Helps process Holliday junction intermediates to mature products by catalyzing branch migration. Has replication fork regression activity, unwinds stalled or blocked replication forks to make a HJ that can be resolved. Has a DNA unwinding activity characteristic of a DNA helicase with 3'-5' polarity.</text>
</comment>
<dbReference type="Gene3D" id="3.40.50.300">
    <property type="entry name" value="P-loop containing nucleotide triphosphate hydrolases"/>
    <property type="match status" value="2"/>
</dbReference>
<evidence type="ECO:0000256" key="6">
    <source>
        <dbReference type="ARBA" id="ARBA00022806"/>
    </source>
</evidence>
<comment type="catalytic activity">
    <reaction evidence="12 15">
        <text>Couples ATP hydrolysis with the unwinding of duplex DNA by translocating in the 3'-5' direction.</text>
        <dbReference type="EC" id="5.6.2.4"/>
    </reaction>
</comment>
<keyword evidence="3 15" id="KW-0547">Nucleotide-binding</keyword>
<evidence type="ECO:0000256" key="10">
    <source>
        <dbReference type="ARBA" id="ARBA00023204"/>
    </source>
</evidence>
<dbReference type="PROSITE" id="PS51192">
    <property type="entry name" value="HELICASE_ATP_BIND_1"/>
    <property type="match status" value="1"/>
</dbReference>
<evidence type="ECO:0000259" key="16">
    <source>
        <dbReference type="PROSITE" id="PS51192"/>
    </source>
</evidence>
<keyword evidence="8" id="KW-0238">DNA-binding</keyword>
<dbReference type="PANTHER" id="PTHR47964">
    <property type="entry name" value="ATP-DEPENDENT DNA HELICASE HOMOLOG RECG, CHLOROPLASTIC"/>
    <property type="match status" value="1"/>
</dbReference>
<evidence type="ECO:0000256" key="8">
    <source>
        <dbReference type="ARBA" id="ARBA00023125"/>
    </source>
</evidence>
<dbReference type="InterPro" id="IPR033454">
    <property type="entry name" value="RecG_wedge"/>
</dbReference>
<dbReference type="CDD" id="cd04488">
    <property type="entry name" value="RecG_wedge_OBF"/>
    <property type="match status" value="1"/>
</dbReference>
<dbReference type="NCBIfam" id="NF008165">
    <property type="entry name" value="PRK10917.1-3"/>
    <property type="match status" value="1"/>
</dbReference>
<evidence type="ECO:0000256" key="13">
    <source>
        <dbReference type="ARBA" id="ARBA00034808"/>
    </source>
</evidence>
<keyword evidence="10 15" id="KW-0234">DNA repair</keyword>
<dbReference type="EMBL" id="PFWU01000049">
    <property type="protein sequence ID" value="PJA45131.1"/>
    <property type="molecule type" value="Genomic_DNA"/>
</dbReference>
<evidence type="ECO:0000256" key="3">
    <source>
        <dbReference type="ARBA" id="ARBA00022741"/>
    </source>
</evidence>
<dbReference type="InterPro" id="IPR045562">
    <property type="entry name" value="RecG_dom3_C"/>
</dbReference>
<accession>A0A2M7XB59</accession>
<dbReference type="PANTHER" id="PTHR47964:SF1">
    <property type="entry name" value="ATP-DEPENDENT DNA HELICASE HOMOLOG RECG, CHLOROPLASTIC"/>
    <property type="match status" value="1"/>
</dbReference>
<dbReference type="Pfam" id="PF00270">
    <property type="entry name" value="DEAD"/>
    <property type="match status" value="1"/>
</dbReference>
<dbReference type="AlphaFoldDB" id="A0A2M7XB59"/>
<dbReference type="PROSITE" id="PS51194">
    <property type="entry name" value="HELICASE_CTER"/>
    <property type="match status" value="1"/>
</dbReference>
<comment type="caution">
    <text evidence="18">The sequence shown here is derived from an EMBL/GenBank/DDBJ whole genome shotgun (WGS) entry which is preliminary data.</text>
</comment>
<dbReference type="InterPro" id="IPR012340">
    <property type="entry name" value="NA-bd_OB-fold"/>
</dbReference>
<keyword evidence="4 15" id="KW-0227">DNA damage</keyword>
<evidence type="ECO:0000256" key="14">
    <source>
        <dbReference type="ARBA" id="ARBA00048988"/>
    </source>
</evidence>
<comment type="similarity">
    <text evidence="1 15">Belongs to the helicase family. RecG subfamily.</text>
</comment>
<dbReference type="SUPFAM" id="SSF52540">
    <property type="entry name" value="P-loop containing nucleoside triphosphate hydrolases"/>
    <property type="match status" value="2"/>
</dbReference>
<dbReference type="InterPro" id="IPR027417">
    <property type="entry name" value="P-loop_NTPase"/>
</dbReference>
<dbReference type="GO" id="GO:0016887">
    <property type="term" value="F:ATP hydrolysis activity"/>
    <property type="evidence" value="ECO:0007669"/>
    <property type="project" value="RHEA"/>
</dbReference>
<dbReference type="Pfam" id="PF00271">
    <property type="entry name" value="Helicase_C"/>
    <property type="match status" value="1"/>
</dbReference>
<dbReference type="Gene3D" id="2.40.50.140">
    <property type="entry name" value="Nucleic acid-binding proteins"/>
    <property type="match status" value="1"/>
</dbReference>
<keyword evidence="11" id="KW-0413">Isomerase</keyword>
<dbReference type="Pfam" id="PF17191">
    <property type="entry name" value="RecG_wedge"/>
    <property type="match status" value="1"/>
</dbReference>
<evidence type="ECO:0000313" key="19">
    <source>
        <dbReference type="Proteomes" id="UP000229385"/>
    </source>
</evidence>
<dbReference type="SMART" id="SM00490">
    <property type="entry name" value="HELICc"/>
    <property type="match status" value="1"/>
</dbReference>
<gene>
    <name evidence="18" type="ORF">CO174_04845</name>
</gene>
<name>A0A2M7XB59_9BACT</name>
<dbReference type="EC" id="5.6.2.4" evidence="13 15"/>
<dbReference type="InterPro" id="IPR001650">
    <property type="entry name" value="Helicase_C-like"/>
</dbReference>